<dbReference type="RefSeq" id="WP_237852576.1">
    <property type="nucleotide sequence ID" value="NZ_JAKLWS010000003.1"/>
</dbReference>
<gene>
    <name evidence="3" type="ORF">L6773_04095</name>
</gene>
<reference evidence="3" key="1">
    <citation type="submission" date="2022-01" db="EMBL/GenBank/DDBJ databases">
        <authorList>
            <person name="Wang Y."/>
        </authorList>
    </citation>
    <scope>NUCLEOTIDE SEQUENCE</scope>
    <source>
        <strain evidence="3">WB101</strain>
    </source>
</reference>
<keyword evidence="2" id="KW-0808">Transferase</keyword>
<accession>A0ABS9KA89</accession>
<sequence>MIKPKVFVELGTHFGVSYFSFCQAIKDDSINCKAYAVDHWKGDEHAGFYGGDVYDYVYEMNRLHFEGFSTLLKMSFDEASKEVDDNSIDLLHIDGMHTYEAVKHDFQTWLPKLSSSGVVLFHDTCLRKDDFGVWKLFSELKDQYPSFEFIHGCGLGVLCVGSHCNAQLLKFIDSAKEDPLISKLFASTGRKHSLEYQNNHLKKIINKEVPEFAQLFYKCKEEDYSEYNSFSHVAENKNMQFIFRFNDPEFVNSIRFDPLNNYIKIKLNSIELFLNNSKIDHPYSLSSNAFRVDGSDYLFVTDDPQIQLNFESKEPVEIDEVRIKVDYVYKGNEIIDYLTREIEKKTVLKNILKKAKNLFFK</sequence>
<evidence type="ECO:0000313" key="4">
    <source>
        <dbReference type="Proteomes" id="UP001165366"/>
    </source>
</evidence>
<reference evidence="3" key="2">
    <citation type="submission" date="2024-05" db="EMBL/GenBank/DDBJ databases">
        <title>Rhodohalobacter halophilus gen. nov., sp. nov., a moderately halophilic member of the family Balneolaceae.</title>
        <authorList>
            <person name="Xia J."/>
        </authorList>
    </citation>
    <scope>NUCLEOTIDE SEQUENCE</scope>
    <source>
        <strain evidence="3">WB101</strain>
    </source>
</reference>
<dbReference type="Pfam" id="PF13578">
    <property type="entry name" value="Methyltransf_24"/>
    <property type="match status" value="1"/>
</dbReference>
<dbReference type="PANTHER" id="PTHR40048">
    <property type="entry name" value="RHAMNOSYL O-METHYLTRANSFERASE"/>
    <property type="match status" value="1"/>
</dbReference>
<evidence type="ECO:0000256" key="2">
    <source>
        <dbReference type="ARBA" id="ARBA00022679"/>
    </source>
</evidence>
<organism evidence="3 4">
    <name type="scientific">Rhodohalobacter sulfatireducens</name>
    <dbReference type="NCBI Taxonomy" id="2911366"/>
    <lineage>
        <taxon>Bacteria</taxon>
        <taxon>Pseudomonadati</taxon>
        <taxon>Balneolota</taxon>
        <taxon>Balneolia</taxon>
        <taxon>Balneolales</taxon>
        <taxon>Balneolaceae</taxon>
        <taxon>Rhodohalobacter</taxon>
    </lineage>
</organism>
<keyword evidence="4" id="KW-1185">Reference proteome</keyword>
<evidence type="ECO:0000256" key="1">
    <source>
        <dbReference type="ARBA" id="ARBA00022603"/>
    </source>
</evidence>
<evidence type="ECO:0000313" key="3">
    <source>
        <dbReference type="EMBL" id="MCG2587733.1"/>
    </source>
</evidence>
<dbReference type="GO" id="GO:0008168">
    <property type="term" value="F:methyltransferase activity"/>
    <property type="evidence" value="ECO:0007669"/>
    <property type="project" value="UniProtKB-KW"/>
</dbReference>
<dbReference type="GO" id="GO:0032259">
    <property type="term" value="P:methylation"/>
    <property type="evidence" value="ECO:0007669"/>
    <property type="project" value="UniProtKB-KW"/>
</dbReference>
<name>A0ABS9KA89_9BACT</name>
<dbReference type="EMBL" id="JAKLWS010000003">
    <property type="protein sequence ID" value="MCG2587733.1"/>
    <property type="molecule type" value="Genomic_DNA"/>
</dbReference>
<dbReference type="Proteomes" id="UP001165366">
    <property type="component" value="Unassembled WGS sequence"/>
</dbReference>
<proteinExistence type="predicted"/>
<keyword evidence="1 3" id="KW-0489">Methyltransferase</keyword>
<dbReference type="SUPFAM" id="SSF53335">
    <property type="entry name" value="S-adenosyl-L-methionine-dependent methyltransferases"/>
    <property type="match status" value="1"/>
</dbReference>
<dbReference type="PANTHER" id="PTHR40048:SF1">
    <property type="entry name" value="RHAMNOSYL O-METHYLTRANSFERASE"/>
    <property type="match status" value="1"/>
</dbReference>
<comment type="caution">
    <text evidence="3">The sequence shown here is derived from an EMBL/GenBank/DDBJ whole genome shotgun (WGS) entry which is preliminary data.</text>
</comment>
<dbReference type="Gene3D" id="3.40.50.150">
    <property type="entry name" value="Vaccinia Virus protein VP39"/>
    <property type="match status" value="1"/>
</dbReference>
<protein>
    <submittedName>
        <fullName evidence="3">Class I SAM-dependent methyltransferase</fullName>
    </submittedName>
</protein>
<dbReference type="InterPro" id="IPR029063">
    <property type="entry name" value="SAM-dependent_MTases_sf"/>
</dbReference>